<keyword evidence="2" id="KW-0176">Collagen</keyword>
<dbReference type="PROSITE" id="PS50853">
    <property type="entry name" value="FN3"/>
    <property type="match status" value="1"/>
</dbReference>
<accession>A0AAV4IP71</accession>
<dbReference type="SUPFAM" id="SSF49265">
    <property type="entry name" value="Fibronectin type III"/>
    <property type="match status" value="1"/>
</dbReference>
<comment type="caution">
    <text evidence="2">The sequence shown here is derived from an EMBL/GenBank/DDBJ whole genome shotgun (WGS) entry which is preliminary data.</text>
</comment>
<sequence length="150" mass="17392">MTRVTWDDPRHVNSMYIRGYNIYIQREGEKRVEQRYVRRVEDQEFLFESLPPARPRGLRAEANSNGIIVSWQSPVEGAPVEGYLVLYNPASDPDFVKHVRVPGSASRVHLDKVKPLTEYMLTVRAFNRFGESPSYQARAKTPCENDFFNL</sequence>
<dbReference type="CDD" id="cd00063">
    <property type="entry name" value="FN3"/>
    <property type="match status" value="1"/>
</dbReference>
<dbReference type="InterPro" id="IPR036116">
    <property type="entry name" value="FN3_sf"/>
</dbReference>
<dbReference type="InterPro" id="IPR013783">
    <property type="entry name" value="Ig-like_fold"/>
</dbReference>
<feature type="domain" description="Fibronectin type-III" evidence="1">
    <location>
        <begin position="51"/>
        <end position="146"/>
    </location>
</feature>
<keyword evidence="3" id="KW-1185">Reference proteome</keyword>
<evidence type="ECO:0000313" key="3">
    <source>
        <dbReference type="Proteomes" id="UP000762676"/>
    </source>
</evidence>
<dbReference type="AlphaFoldDB" id="A0AAV4IP71"/>
<organism evidence="2 3">
    <name type="scientific">Elysia marginata</name>
    <dbReference type="NCBI Taxonomy" id="1093978"/>
    <lineage>
        <taxon>Eukaryota</taxon>
        <taxon>Metazoa</taxon>
        <taxon>Spiralia</taxon>
        <taxon>Lophotrochozoa</taxon>
        <taxon>Mollusca</taxon>
        <taxon>Gastropoda</taxon>
        <taxon>Heterobranchia</taxon>
        <taxon>Euthyneura</taxon>
        <taxon>Panpulmonata</taxon>
        <taxon>Sacoglossa</taxon>
        <taxon>Placobranchoidea</taxon>
        <taxon>Plakobranchidae</taxon>
        <taxon>Elysia</taxon>
    </lineage>
</organism>
<dbReference type="Pfam" id="PF00041">
    <property type="entry name" value="fn3"/>
    <property type="match status" value="1"/>
</dbReference>
<dbReference type="EMBL" id="BMAT01006407">
    <property type="protein sequence ID" value="GFS12184.1"/>
    <property type="molecule type" value="Genomic_DNA"/>
</dbReference>
<reference evidence="2 3" key="1">
    <citation type="journal article" date="2021" name="Elife">
        <title>Chloroplast acquisition without the gene transfer in kleptoplastic sea slugs, Plakobranchus ocellatus.</title>
        <authorList>
            <person name="Maeda T."/>
            <person name="Takahashi S."/>
            <person name="Yoshida T."/>
            <person name="Shimamura S."/>
            <person name="Takaki Y."/>
            <person name="Nagai Y."/>
            <person name="Toyoda A."/>
            <person name="Suzuki Y."/>
            <person name="Arimoto A."/>
            <person name="Ishii H."/>
            <person name="Satoh N."/>
            <person name="Nishiyama T."/>
            <person name="Hasebe M."/>
            <person name="Maruyama T."/>
            <person name="Minagawa J."/>
            <person name="Obokata J."/>
            <person name="Shigenobu S."/>
        </authorList>
    </citation>
    <scope>NUCLEOTIDE SEQUENCE [LARGE SCALE GENOMIC DNA]</scope>
</reference>
<evidence type="ECO:0000259" key="1">
    <source>
        <dbReference type="PROSITE" id="PS50853"/>
    </source>
</evidence>
<dbReference type="Gene3D" id="2.60.40.10">
    <property type="entry name" value="Immunoglobulins"/>
    <property type="match status" value="1"/>
</dbReference>
<dbReference type="InterPro" id="IPR003961">
    <property type="entry name" value="FN3_dom"/>
</dbReference>
<dbReference type="Proteomes" id="UP000762676">
    <property type="component" value="Unassembled WGS sequence"/>
</dbReference>
<evidence type="ECO:0000313" key="2">
    <source>
        <dbReference type="EMBL" id="GFS12184.1"/>
    </source>
</evidence>
<protein>
    <submittedName>
        <fullName evidence="2">Collagen alpha-1(XII) chain</fullName>
    </submittedName>
</protein>
<proteinExistence type="predicted"/>
<gene>
    <name evidence="2" type="ORF">ElyMa_003105000</name>
</gene>
<dbReference type="GO" id="GO:0005581">
    <property type="term" value="C:collagen trimer"/>
    <property type="evidence" value="ECO:0007669"/>
    <property type="project" value="UniProtKB-KW"/>
</dbReference>
<dbReference type="SMART" id="SM00060">
    <property type="entry name" value="FN3"/>
    <property type="match status" value="1"/>
</dbReference>
<name>A0AAV4IP71_9GAST</name>